<dbReference type="OrthoDB" id="3535423at2759"/>
<dbReference type="InterPro" id="IPR001509">
    <property type="entry name" value="Epimerase_deHydtase"/>
</dbReference>
<evidence type="ECO:0000259" key="2">
    <source>
        <dbReference type="Pfam" id="PF01370"/>
    </source>
</evidence>
<evidence type="ECO:0000313" key="4">
    <source>
        <dbReference type="Proteomes" id="UP000293360"/>
    </source>
</evidence>
<dbReference type="AlphaFoldDB" id="A0A4Q4TR88"/>
<dbReference type="Gene3D" id="3.40.50.720">
    <property type="entry name" value="NAD(P)-binding Rossmann-like Domain"/>
    <property type="match status" value="1"/>
</dbReference>
<sequence length="257" mass="27553">MQISESSSAIAIITEETAMKLVVTGATGFVGKEVVRQSLARPEITSVVALARGPVPAPASETLPPGTNASKLRAVEIADYTEYSEDVRRELAGANACIWTVAITPRKSRAHDWEVVKRVCQTSTLAGLAAICEAGPSRPFRFLYMSGSTAERDQTKTPRFVPQYALMRGETENQVLAYAAAHDGVEACAAKPGLIFARGDALRAALGSLIYWVSGMRTIAVADLARVMLDQVIDGFEREPLMDEDLVRLAAAKGQGL</sequence>
<name>A0A4Q4TR88_9PEZI</name>
<dbReference type="EMBL" id="QJNU01000028">
    <property type="protein sequence ID" value="RYP09885.1"/>
    <property type="molecule type" value="Genomic_DNA"/>
</dbReference>
<evidence type="ECO:0000313" key="3">
    <source>
        <dbReference type="EMBL" id="RYP09885.1"/>
    </source>
</evidence>
<dbReference type="Pfam" id="PF01370">
    <property type="entry name" value="Epimerase"/>
    <property type="match status" value="1"/>
</dbReference>
<gene>
    <name evidence="3" type="ORF">DL764_001019</name>
</gene>
<comment type="caution">
    <text evidence="3">The sequence shown here is derived from an EMBL/GenBank/DDBJ whole genome shotgun (WGS) entry which is preliminary data.</text>
</comment>
<protein>
    <recommendedName>
        <fullName evidence="2">NAD-dependent epimerase/dehydratase domain-containing protein</fullName>
    </recommendedName>
</protein>
<dbReference type="PANTHER" id="PTHR14097">
    <property type="entry name" value="OXIDOREDUCTASE HTATIP2"/>
    <property type="match status" value="1"/>
</dbReference>
<dbReference type="GO" id="GO:0016020">
    <property type="term" value="C:membrane"/>
    <property type="evidence" value="ECO:0007669"/>
    <property type="project" value="UniProtKB-SubCell"/>
</dbReference>
<reference evidence="3 4" key="1">
    <citation type="submission" date="2018-06" db="EMBL/GenBank/DDBJ databases">
        <title>Complete Genomes of Monosporascus.</title>
        <authorList>
            <person name="Robinson A.J."/>
            <person name="Natvig D.O."/>
        </authorList>
    </citation>
    <scope>NUCLEOTIDE SEQUENCE [LARGE SCALE GENOMIC DNA]</scope>
    <source>
        <strain evidence="3 4">CBS 110550</strain>
    </source>
</reference>
<dbReference type="PANTHER" id="PTHR14097:SF9">
    <property type="entry name" value="EPIMERASE, PUTATIVE (AFU_ORTHOLOGUE AFUA_8G07320)-RELATED"/>
    <property type="match status" value="1"/>
</dbReference>
<keyword evidence="4" id="KW-1185">Reference proteome</keyword>
<evidence type="ECO:0000256" key="1">
    <source>
        <dbReference type="ARBA" id="ARBA00004370"/>
    </source>
</evidence>
<feature type="domain" description="NAD-dependent epimerase/dehydratase" evidence="2">
    <location>
        <begin position="22"/>
        <end position="199"/>
    </location>
</feature>
<accession>A0A4Q4TR88</accession>
<proteinExistence type="predicted"/>
<dbReference type="Proteomes" id="UP000293360">
    <property type="component" value="Unassembled WGS sequence"/>
</dbReference>
<dbReference type="SUPFAM" id="SSF51735">
    <property type="entry name" value="NAD(P)-binding Rossmann-fold domains"/>
    <property type="match status" value="1"/>
</dbReference>
<organism evidence="3 4">
    <name type="scientific">Monosporascus ibericus</name>
    <dbReference type="NCBI Taxonomy" id="155417"/>
    <lineage>
        <taxon>Eukaryota</taxon>
        <taxon>Fungi</taxon>
        <taxon>Dikarya</taxon>
        <taxon>Ascomycota</taxon>
        <taxon>Pezizomycotina</taxon>
        <taxon>Sordariomycetes</taxon>
        <taxon>Xylariomycetidae</taxon>
        <taxon>Xylariales</taxon>
        <taxon>Xylariales incertae sedis</taxon>
        <taxon>Monosporascus</taxon>
    </lineage>
</organism>
<comment type="subcellular location">
    <subcellularLocation>
        <location evidence="1">Membrane</location>
    </subcellularLocation>
</comment>
<dbReference type="InterPro" id="IPR036291">
    <property type="entry name" value="NAD(P)-bd_dom_sf"/>
</dbReference>